<dbReference type="AlphaFoldDB" id="A0A6I6K171"/>
<dbReference type="InterPro" id="IPR050855">
    <property type="entry name" value="NDM-1-like"/>
</dbReference>
<dbReference type="Proteomes" id="UP000428260">
    <property type="component" value="Chromosome"/>
</dbReference>
<keyword evidence="1" id="KW-0472">Membrane</keyword>
<keyword evidence="1" id="KW-0812">Transmembrane</keyword>
<dbReference type="Gene3D" id="3.60.15.10">
    <property type="entry name" value="Ribonuclease Z/Hydroxyacylglutathione hydrolase-like"/>
    <property type="match status" value="1"/>
</dbReference>
<sequence>MSETRQSTGWNLLLPKISRQNKVLGSTYNAPCNYWIDVKIESLIISNDFITMKTKPGNFIKYAHCTDTVYYQFILKVIAIFFIGLVLIPVLAFSILDKEKTENKFKTEFRFKNYYDEAGNRKPNPEPQQIYGPVYSVGPLTVCAYLVKTELGLIMFDAGYDKDGSLIPDNIRKLGMNPKDVKKIFITHWHGDHSSGSARLSDISDTDILIHKDDLDIVKERVFTKDYMVPAKDRIVPLEDGEIFNFGDVQVKVIHTPGQTPGEVVYLLTVSGPQGKCHALVAGDATAMKSTVEEIEPNKFHGIVQAYEKTVGILKSLEFDLYLGGHPHQVFKEMREDGNPFVTREQWHRMVDNRNQQKIDFLVKHPEYINY</sequence>
<dbReference type="SMART" id="SM00849">
    <property type="entry name" value="Lactamase_B"/>
    <property type="match status" value="1"/>
</dbReference>
<evidence type="ECO:0000313" key="3">
    <source>
        <dbReference type="EMBL" id="QGY47188.1"/>
    </source>
</evidence>
<evidence type="ECO:0000259" key="2">
    <source>
        <dbReference type="SMART" id="SM00849"/>
    </source>
</evidence>
<dbReference type="GO" id="GO:0016787">
    <property type="term" value="F:hydrolase activity"/>
    <property type="evidence" value="ECO:0007669"/>
    <property type="project" value="UniProtKB-KW"/>
</dbReference>
<dbReference type="KEGG" id="mcos:GM418_27045"/>
<dbReference type="Pfam" id="PF00753">
    <property type="entry name" value="Lactamase_B"/>
    <property type="match status" value="1"/>
</dbReference>
<feature type="domain" description="Metallo-beta-lactamase" evidence="2">
    <location>
        <begin position="141"/>
        <end position="326"/>
    </location>
</feature>
<organism evidence="3 4">
    <name type="scientific">Maribellus comscasis</name>
    <dbReference type="NCBI Taxonomy" id="2681766"/>
    <lineage>
        <taxon>Bacteria</taxon>
        <taxon>Pseudomonadati</taxon>
        <taxon>Bacteroidota</taxon>
        <taxon>Bacteroidia</taxon>
        <taxon>Marinilabiliales</taxon>
        <taxon>Prolixibacteraceae</taxon>
        <taxon>Maribellus</taxon>
    </lineage>
</organism>
<keyword evidence="1" id="KW-1133">Transmembrane helix</keyword>
<accession>A0A6I6K171</accession>
<evidence type="ECO:0000313" key="4">
    <source>
        <dbReference type="Proteomes" id="UP000428260"/>
    </source>
</evidence>
<keyword evidence="4" id="KW-1185">Reference proteome</keyword>
<protein>
    <submittedName>
        <fullName evidence="3">MBL fold metallo-hydrolase</fullName>
    </submittedName>
</protein>
<dbReference type="InterPro" id="IPR036866">
    <property type="entry name" value="RibonucZ/Hydroxyglut_hydro"/>
</dbReference>
<evidence type="ECO:0000256" key="1">
    <source>
        <dbReference type="SAM" id="Phobius"/>
    </source>
</evidence>
<proteinExistence type="predicted"/>
<keyword evidence="3" id="KW-0378">Hydrolase</keyword>
<gene>
    <name evidence="3" type="ORF">GM418_27045</name>
</gene>
<dbReference type="InterPro" id="IPR001279">
    <property type="entry name" value="Metallo-B-lactamas"/>
</dbReference>
<name>A0A6I6K171_9BACT</name>
<feature type="transmembrane region" description="Helical" evidence="1">
    <location>
        <begin position="73"/>
        <end position="96"/>
    </location>
</feature>
<dbReference type="SUPFAM" id="SSF56281">
    <property type="entry name" value="Metallo-hydrolase/oxidoreductase"/>
    <property type="match status" value="1"/>
</dbReference>
<dbReference type="PANTHER" id="PTHR42951">
    <property type="entry name" value="METALLO-BETA-LACTAMASE DOMAIN-CONTAINING"/>
    <property type="match status" value="1"/>
</dbReference>
<dbReference type="EMBL" id="CP046401">
    <property type="protein sequence ID" value="QGY47188.1"/>
    <property type="molecule type" value="Genomic_DNA"/>
</dbReference>
<reference evidence="3 4" key="1">
    <citation type="submission" date="2019-11" db="EMBL/GenBank/DDBJ databases">
        <authorList>
            <person name="Zheng R.K."/>
            <person name="Sun C.M."/>
        </authorList>
    </citation>
    <scope>NUCLEOTIDE SEQUENCE [LARGE SCALE GENOMIC DNA]</scope>
    <source>
        <strain evidence="3 4">WC007</strain>
    </source>
</reference>